<comment type="caution">
    <text evidence="2">The sequence shown here is derived from an EMBL/GenBank/DDBJ whole genome shotgun (WGS) entry which is preliminary data.</text>
</comment>
<dbReference type="RefSeq" id="WP_109704689.1">
    <property type="nucleotide sequence ID" value="NZ_QGDB01000001.1"/>
</dbReference>
<evidence type="ECO:0000313" key="2">
    <source>
        <dbReference type="EMBL" id="PWL19298.1"/>
    </source>
</evidence>
<feature type="signal peptide" evidence="1">
    <location>
        <begin position="1"/>
        <end position="19"/>
    </location>
</feature>
<keyword evidence="1" id="KW-0732">Signal</keyword>
<keyword evidence="3" id="KW-1185">Reference proteome</keyword>
<reference evidence="2 3" key="1">
    <citation type="submission" date="2018-05" db="EMBL/GenBank/DDBJ databases">
        <title>Comparative genomic sequence analysis between strain HN4 and CCM 8460T (Falsochrobactrum ovis) will provide more evidence to prove that HN4 is a new species of Falsochrobactrum.</title>
        <authorList>
            <person name="Lyu W."/>
            <person name="Sun L."/>
            <person name="Yao L."/>
        </authorList>
    </citation>
    <scope>NUCLEOTIDE SEQUENCE [LARGE SCALE GENOMIC DNA]</scope>
    <source>
        <strain evidence="2 3">HN4</strain>
    </source>
</reference>
<gene>
    <name evidence="2" type="ORF">DKP76_01680</name>
</gene>
<evidence type="ECO:0008006" key="4">
    <source>
        <dbReference type="Google" id="ProtNLM"/>
    </source>
</evidence>
<organism evidence="2 3">
    <name type="scientific">Falsochrobactrum shanghaiense</name>
    <dbReference type="NCBI Taxonomy" id="2201899"/>
    <lineage>
        <taxon>Bacteria</taxon>
        <taxon>Pseudomonadati</taxon>
        <taxon>Pseudomonadota</taxon>
        <taxon>Alphaproteobacteria</taxon>
        <taxon>Hyphomicrobiales</taxon>
        <taxon>Brucellaceae</taxon>
        <taxon>Falsochrobactrum</taxon>
    </lineage>
</organism>
<protein>
    <recommendedName>
        <fullName evidence="4">Curlin</fullName>
    </recommendedName>
</protein>
<evidence type="ECO:0000256" key="1">
    <source>
        <dbReference type="SAM" id="SignalP"/>
    </source>
</evidence>
<name>A0A316JDG3_9HYPH</name>
<accession>A0A316JDG3</accession>
<dbReference type="AlphaFoldDB" id="A0A316JDG3"/>
<evidence type="ECO:0000313" key="3">
    <source>
        <dbReference type="Proteomes" id="UP000245865"/>
    </source>
</evidence>
<sequence>MKKVLFAAVALIAASALPAASQTINWGGQYGGNSQAGSTTTGFGFAGSTAAGGAQTNGWANGSGSVVGGAIVVPPFGVSAGIGSGTFSAGANGQSQAMSQSGAGFLGTTSGEAYGSASGGSSGSIQLRP</sequence>
<dbReference type="Proteomes" id="UP000245865">
    <property type="component" value="Unassembled WGS sequence"/>
</dbReference>
<proteinExistence type="predicted"/>
<dbReference type="EMBL" id="QGDB01000001">
    <property type="protein sequence ID" value="PWL19298.1"/>
    <property type="molecule type" value="Genomic_DNA"/>
</dbReference>
<feature type="chain" id="PRO_5016351500" description="Curlin" evidence="1">
    <location>
        <begin position="20"/>
        <end position="129"/>
    </location>
</feature>